<evidence type="ECO:0000313" key="8">
    <source>
        <dbReference type="Proteomes" id="UP000033121"/>
    </source>
</evidence>
<dbReference type="Proteomes" id="UP000033121">
    <property type="component" value="Unassembled WGS sequence"/>
</dbReference>
<keyword evidence="5" id="KW-0472">Membrane</keyword>
<evidence type="ECO:0000313" key="7">
    <source>
        <dbReference type="EMBL" id="GAO42069.1"/>
    </source>
</evidence>
<dbReference type="InterPro" id="IPR026265">
    <property type="entry name" value="LptC"/>
</dbReference>
<dbReference type="GO" id="GO:0017089">
    <property type="term" value="F:glycolipid transfer activity"/>
    <property type="evidence" value="ECO:0007669"/>
    <property type="project" value="TreeGrafter"/>
</dbReference>
<evidence type="ECO:0000256" key="4">
    <source>
        <dbReference type="ARBA" id="ARBA00022989"/>
    </source>
</evidence>
<dbReference type="InterPro" id="IPR052363">
    <property type="entry name" value="LPS_export_LptC"/>
</dbReference>
<keyword evidence="8" id="KW-1185">Reference proteome</keyword>
<dbReference type="PANTHER" id="PTHR37481">
    <property type="entry name" value="LIPOPOLYSACCHARIDE EXPORT SYSTEM PROTEIN LPTC"/>
    <property type="match status" value="1"/>
</dbReference>
<dbReference type="Gene3D" id="2.60.450.10">
    <property type="entry name" value="Lipopolysaccharide (LPS) transport protein A like domain"/>
    <property type="match status" value="1"/>
</dbReference>
<dbReference type="GO" id="GO:0030288">
    <property type="term" value="C:outer membrane-bounded periplasmic space"/>
    <property type="evidence" value="ECO:0007669"/>
    <property type="project" value="TreeGrafter"/>
</dbReference>
<dbReference type="GO" id="GO:0005886">
    <property type="term" value="C:plasma membrane"/>
    <property type="evidence" value="ECO:0007669"/>
    <property type="project" value="InterPro"/>
</dbReference>
<dbReference type="STRING" id="1220578.FPE01S_01_10820"/>
<dbReference type="InterPro" id="IPR010664">
    <property type="entry name" value="LipoPS_assembly_LptC-rel"/>
</dbReference>
<dbReference type="EMBL" id="BBWV01000001">
    <property type="protein sequence ID" value="GAO42069.1"/>
    <property type="molecule type" value="Genomic_DNA"/>
</dbReference>
<dbReference type="OrthoDB" id="9812080at2"/>
<dbReference type="PROSITE" id="PS51257">
    <property type="entry name" value="PROKAR_LIPOPROTEIN"/>
    <property type="match status" value="1"/>
</dbReference>
<keyword evidence="4" id="KW-1133">Transmembrane helix</keyword>
<organism evidence="7 8">
    <name type="scientific">Flavihumibacter petaseus NBRC 106054</name>
    <dbReference type="NCBI Taxonomy" id="1220578"/>
    <lineage>
        <taxon>Bacteria</taxon>
        <taxon>Pseudomonadati</taxon>
        <taxon>Bacteroidota</taxon>
        <taxon>Chitinophagia</taxon>
        <taxon>Chitinophagales</taxon>
        <taxon>Chitinophagaceae</taxon>
        <taxon>Flavihumibacter</taxon>
    </lineage>
</organism>
<evidence type="ECO:0008006" key="9">
    <source>
        <dbReference type="Google" id="ProtNLM"/>
    </source>
</evidence>
<keyword evidence="1" id="KW-1003">Cell membrane</keyword>
<dbReference type="RefSeq" id="WP_052955529.1">
    <property type="nucleotide sequence ID" value="NZ_BBWV01000001.1"/>
</dbReference>
<keyword evidence="3" id="KW-0812">Transmembrane</keyword>
<dbReference type="AlphaFoldDB" id="A0A0E9MWV6"/>
<evidence type="ECO:0000256" key="1">
    <source>
        <dbReference type="ARBA" id="ARBA00022475"/>
    </source>
</evidence>
<feature type="compositionally biased region" description="Basic and acidic residues" evidence="6">
    <location>
        <begin position="190"/>
        <end position="201"/>
    </location>
</feature>
<gene>
    <name evidence="7" type="ORF">FPE01S_01_10820</name>
</gene>
<keyword evidence="2" id="KW-0997">Cell inner membrane</keyword>
<evidence type="ECO:0000256" key="6">
    <source>
        <dbReference type="SAM" id="MobiDB-lite"/>
    </source>
</evidence>
<evidence type="ECO:0000256" key="2">
    <source>
        <dbReference type="ARBA" id="ARBA00022519"/>
    </source>
</evidence>
<dbReference type="PANTHER" id="PTHR37481:SF1">
    <property type="entry name" value="LIPOPOLYSACCHARIDE EXPORT SYSTEM PROTEIN LPTC"/>
    <property type="match status" value="1"/>
</dbReference>
<accession>A0A0E9MWV6</accession>
<feature type="compositionally biased region" description="Low complexity" evidence="6">
    <location>
        <begin position="202"/>
        <end position="213"/>
    </location>
</feature>
<sequence length="259" mass="29467">MTNGYRYIFLLLLVLAAGCENTYEEIRELTGKKVAVEEAKQVESYLSQGGKMKARLTAPVMNRYQTDSPYLEFPKSLHVDFYNDSLVIESQLNAKYGRYRENERRVFLRDSVMVFNLKKDTLKCKELWWDQNSEKFYTDKPVQIHQPDKIIFGEGLEADQSFNWYVLDKINGTVLVPKGGFPVESTPIDSTKRDSLSHAREAAAGTAAEIKPGATPPPRADTPRRRGFTPPTLLPDGKRPPLRPLNRPAPRPVPTHVEE</sequence>
<feature type="region of interest" description="Disordered" evidence="6">
    <location>
        <begin position="181"/>
        <end position="259"/>
    </location>
</feature>
<evidence type="ECO:0000256" key="3">
    <source>
        <dbReference type="ARBA" id="ARBA00022692"/>
    </source>
</evidence>
<dbReference type="GO" id="GO:0015221">
    <property type="term" value="F:lipopolysaccharide transmembrane transporter activity"/>
    <property type="evidence" value="ECO:0007669"/>
    <property type="project" value="InterPro"/>
</dbReference>
<protein>
    <recommendedName>
        <fullName evidence="9">LPS export ABC transporter periplasmic protein LptC</fullName>
    </recommendedName>
</protein>
<name>A0A0E9MWV6_9BACT</name>
<dbReference type="Pfam" id="PF06835">
    <property type="entry name" value="LptC"/>
    <property type="match status" value="1"/>
</dbReference>
<reference evidence="7 8" key="1">
    <citation type="submission" date="2015-04" db="EMBL/GenBank/DDBJ databases">
        <title>Whole genome shotgun sequence of Flavihumibacter petaseus NBRC 106054.</title>
        <authorList>
            <person name="Miyazawa S."/>
            <person name="Hosoyama A."/>
            <person name="Hashimoto M."/>
            <person name="Noguchi M."/>
            <person name="Tsuchikane K."/>
            <person name="Ohji S."/>
            <person name="Yamazoe A."/>
            <person name="Ichikawa N."/>
            <person name="Kimura A."/>
            <person name="Fujita N."/>
        </authorList>
    </citation>
    <scope>NUCLEOTIDE SEQUENCE [LARGE SCALE GENOMIC DNA]</scope>
    <source>
        <strain evidence="7 8">NBRC 106054</strain>
    </source>
</reference>
<dbReference type="NCBIfam" id="TIGR04409">
    <property type="entry name" value="LptC_YrbK"/>
    <property type="match status" value="1"/>
</dbReference>
<proteinExistence type="predicted"/>
<evidence type="ECO:0000256" key="5">
    <source>
        <dbReference type="ARBA" id="ARBA00023136"/>
    </source>
</evidence>
<comment type="caution">
    <text evidence="7">The sequence shown here is derived from an EMBL/GenBank/DDBJ whole genome shotgun (WGS) entry which is preliminary data.</text>
</comment>